<evidence type="ECO:0000256" key="3">
    <source>
        <dbReference type="SAM" id="SignalP"/>
    </source>
</evidence>
<dbReference type="SUPFAM" id="SSF53850">
    <property type="entry name" value="Periplasmic binding protein-like II"/>
    <property type="match status" value="1"/>
</dbReference>
<evidence type="ECO:0000256" key="1">
    <source>
        <dbReference type="ARBA" id="ARBA00007162"/>
    </source>
</evidence>
<organism evidence="4 5">
    <name type="scientific">Tenggerimyces flavus</name>
    <dbReference type="NCBI Taxonomy" id="1708749"/>
    <lineage>
        <taxon>Bacteria</taxon>
        <taxon>Bacillati</taxon>
        <taxon>Actinomycetota</taxon>
        <taxon>Actinomycetes</taxon>
        <taxon>Propionibacteriales</taxon>
        <taxon>Nocardioidaceae</taxon>
        <taxon>Tenggerimyces</taxon>
    </lineage>
</organism>
<protein>
    <submittedName>
        <fullName evidence="4">Phosphate/phosphite/phosphonate ABC transporter substrate-binding protein</fullName>
    </submittedName>
</protein>
<comment type="caution">
    <text evidence="4">The sequence shown here is derived from an EMBL/GenBank/DDBJ whole genome shotgun (WGS) entry which is preliminary data.</text>
</comment>
<sequence length="311" mass="32246">MTAPKAFLLAAAALLLAGAAAGCASDNASSGGGDALTLAAIPAEQNVDPTVSYENLAKLIEEKTGREVNVVRSTDYNAVIEGMVSGKIDIAEFGPLSYVLAVNNGAKITPVASTIEKGMPPTYQSYGIVGKDSKITGLEGFKGKKVCFVDPSSTSGYLFPSAGLLSKGIDPKKDVQPVMAGGHDNSVTSVASGTCEAGFAFDNMVDHTLIDKNVIKAGDVKVIWKSDPIPNDPIAIRTDLPDDVKQKLTDALSKDATVDSLVKQGICAKADDCAITSDPAVWGLAPVEDKVFDSVRDVCAATKNSSCTKQS</sequence>
<keyword evidence="5" id="KW-1185">Reference proteome</keyword>
<evidence type="ECO:0000313" key="4">
    <source>
        <dbReference type="EMBL" id="MFC3765776.1"/>
    </source>
</evidence>
<dbReference type="InterPro" id="IPR005770">
    <property type="entry name" value="PhnD"/>
</dbReference>
<dbReference type="Pfam" id="PF12974">
    <property type="entry name" value="Phosphonate-bd"/>
    <property type="match status" value="1"/>
</dbReference>
<comment type="similarity">
    <text evidence="1">Belongs to the phosphate/phosphite/phosphonate binding protein family.</text>
</comment>
<dbReference type="EMBL" id="JBHRZH010000043">
    <property type="protein sequence ID" value="MFC3765776.1"/>
    <property type="molecule type" value="Genomic_DNA"/>
</dbReference>
<keyword evidence="2 3" id="KW-0732">Signal</keyword>
<dbReference type="PROSITE" id="PS51257">
    <property type="entry name" value="PROKAR_LIPOPROTEIN"/>
    <property type="match status" value="1"/>
</dbReference>
<dbReference type="Proteomes" id="UP001595699">
    <property type="component" value="Unassembled WGS sequence"/>
</dbReference>
<dbReference type="PANTHER" id="PTHR35841:SF1">
    <property type="entry name" value="PHOSPHONATES-BINDING PERIPLASMIC PROTEIN"/>
    <property type="match status" value="1"/>
</dbReference>
<feature type="signal peptide" evidence="3">
    <location>
        <begin position="1"/>
        <end position="24"/>
    </location>
</feature>
<dbReference type="CDD" id="cd01071">
    <property type="entry name" value="PBP2_PhnD_like"/>
    <property type="match status" value="1"/>
</dbReference>
<evidence type="ECO:0000256" key="2">
    <source>
        <dbReference type="ARBA" id="ARBA00022729"/>
    </source>
</evidence>
<dbReference type="RefSeq" id="WP_205121048.1">
    <property type="nucleotide sequence ID" value="NZ_JAFBCM010000001.1"/>
</dbReference>
<accession>A0ABV7YKA8</accession>
<feature type="chain" id="PRO_5046988682" evidence="3">
    <location>
        <begin position="25"/>
        <end position="311"/>
    </location>
</feature>
<evidence type="ECO:0000313" key="5">
    <source>
        <dbReference type="Proteomes" id="UP001595699"/>
    </source>
</evidence>
<reference evidence="5" key="1">
    <citation type="journal article" date="2019" name="Int. J. Syst. Evol. Microbiol.">
        <title>The Global Catalogue of Microorganisms (GCM) 10K type strain sequencing project: providing services to taxonomists for standard genome sequencing and annotation.</title>
        <authorList>
            <consortium name="The Broad Institute Genomics Platform"/>
            <consortium name="The Broad Institute Genome Sequencing Center for Infectious Disease"/>
            <person name="Wu L."/>
            <person name="Ma J."/>
        </authorList>
    </citation>
    <scope>NUCLEOTIDE SEQUENCE [LARGE SCALE GENOMIC DNA]</scope>
    <source>
        <strain evidence="5">CGMCC 4.7241</strain>
    </source>
</reference>
<proteinExistence type="inferred from homology"/>
<dbReference type="PANTHER" id="PTHR35841">
    <property type="entry name" value="PHOSPHONATES-BINDING PERIPLASMIC PROTEIN"/>
    <property type="match status" value="1"/>
</dbReference>
<name>A0ABV7YKA8_9ACTN</name>
<gene>
    <name evidence="4" type="ORF">ACFOUW_33420</name>
</gene>
<dbReference type="NCBIfam" id="TIGR01098">
    <property type="entry name" value="3A0109s03R"/>
    <property type="match status" value="1"/>
</dbReference>
<dbReference type="Gene3D" id="3.40.190.10">
    <property type="entry name" value="Periplasmic binding protein-like II"/>
    <property type="match status" value="2"/>
</dbReference>